<dbReference type="EMBL" id="CACSIM010000005">
    <property type="protein sequence ID" value="CAA0116180.1"/>
    <property type="molecule type" value="Genomic_DNA"/>
</dbReference>
<sequence>MNDRSRILGHALWWQLTWPVIAAGIVVLLSACSSPSQRIYKMASGYGMEQLTIRGNPFQHVAYLKMAQVESQRLHVYIEGDGRPWLYGREIAEDPTSLKPLALTLANLDAENVLYLGRPCYMGFANSGVCEKKYWTSARYAAEVVASMSTALKAVLDELDVKSVHLIGYSGGGSLAMLMATEPFLSAVPSIEKVVTIAANLNVDAWTQHHNYLPLNESLDPSLQTYPNTVSFLHYAGSADKNIPASQLLDFVAEQGGSHKILADVDHNCCWAQRWPMLLPQVSIPISGQAQ</sequence>
<keyword evidence="1" id="KW-0812">Transmembrane</keyword>
<dbReference type="InterPro" id="IPR029058">
    <property type="entry name" value="AB_hydrolase_fold"/>
</dbReference>
<dbReference type="SUPFAM" id="SSF53474">
    <property type="entry name" value="alpha/beta-Hydrolases"/>
    <property type="match status" value="1"/>
</dbReference>
<evidence type="ECO:0000313" key="2">
    <source>
        <dbReference type="EMBL" id="CAA0088225.1"/>
    </source>
</evidence>
<dbReference type="Proteomes" id="UP000435877">
    <property type="component" value="Unassembled WGS sequence"/>
</dbReference>
<keyword evidence="1" id="KW-1133">Transmembrane helix</keyword>
<proteinExistence type="predicted"/>
<dbReference type="Gene3D" id="3.40.50.1820">
    <property type="entry name" value="alpha/beta hydrolase"/>
    <property type="match status" value="1"/>
</dbReference>
<evidence type="ECO:0000313" key="6">
    <source>
        <dbReference type="Proteomes" id="UP000439591"/>
    </source>
</evidence>
<keyword evidence="5" id="KW-1185">Reference proteome</keyword>
<dbReference type="EMBL" id="CACSIK010000001">
    <property type="protein sequence ID" value="CAA0088225.1"/>
    <property type="molecule type" value="Genomic_DNA"/>
</dbReference>
<feature type="transmembrane region" description="Helical" evidence="1">
    <location>
        <begin position="12"/>
        <end position="32"/>
    </location>
</feature>
<dbReference type="PROSITE" id="PS51257">
    <property type="entry name" value="PROKAR_LIPOPROTEIN"/>
    <property type="match status" value="1"/>
</dbReference>
<evidence type="ECO:0000313" key="3">
    <source>
        <dbReference type="EMBL" id="CAA0116180.1"/>
    </source>
</evidence>
<dbReference type="RefSeq" id="WP_159287836.1">
    <property type="nucleotide sequence ID" value="NZ_CACSIK010000001.1"/>
</dbReference>
<organism evidence="2 5">
    <name type="scientific">Zhongshania aliphaticivorans</name>
    <dbReference type="NCBI Taxonomy" id="1470434"/>
    <lineage>
        <taxon>Bacteria</taxon>
        <taxon>Pseudomonadati</taxon>
        <taxon>Pseudomonadota</taxon>
        <taxon>Gammaproteobacteria</taxon>
        <taxon>Cellvibrionales</taxon>
        <taxon>Spongiibacteraceae</taxon>
        <taxon>Zhongshania</taxon>
    </lineage>
</organism>
<dbReference type="EMBL" id="CACSIM010000007">
    <property type="protein sequence ID" value="CAA0120380.1"/>
    <property type="molecule type" value="Genomic_DNA"/>
</dbReference>
<gene>
    <name evidence="2" type="ORF">IHBHHGIJ_01490</name>
    <name evidence="3" type="ORF">KFEGEMFD_03230</name>
    <name evidence="4" type="ORF">KFEGEMFD_03789</name>
</gene>
<evidence type="ECO:0000313" key="4">
    <source>
        <dbReference type="EMBL" id="CAA0120380.1"/>
    </source>
</evidence>
<name>A0A5S9NEL4_9GAMM</name>
<evidence type="ECO:0008006" key="7">
    <source>
        <dbReference type="Google" id="ProtNLM"/>
    </source>
</evidence>
<evidence type="ECO:0000313" key="5">
    <source>
        <dbReference type="Proteomes" id="UP000435877"/>
    </source>
</evidence>
<reference evidence="5 6" key="1">
    <citation type="submission" date="2019-11" db="EMBL/GenBank/DDBJ databases">
        <authorList>
            <person name="Holert J."/>
        </authorList>
    </citation>
    <scope>NUCLEOTIDE SEQUENCE [LARGE SCALE GENOMIC DNA]</scope>
    <source>
        <strain evidence="3">BC3_2A</strain>
        <strain evidence="2">SB11_1A</strain>
    </source>
</reference>
<accession>A0A5S9NEL4</accession>
<dbReference type="AlphaFoldDB" id="A0A5S9NEL4"/>
<protein>
    <recommendedName>
        <fullName evidence="7">Alpha/beta hydrolase</fullName>
    </recommendedName>
</protein>
<evidence type="ECO:0000256" key="1">
    <source>
        <dbReference type="SAM" id="Phobius"/>
    </source>
</evidence>
<keyword evidence="1" id="KW-0472">Membrane</keyword>
<dbReference type="Proteomes" id="UP000439591">
    <property type="component" value="Unassembled WGS sequence"/>
</dbReference>